<dbReference type="InterPro" id="IPR002156">
    <property type="entry name" value="RNaseH_domain"/>
</dbReference>
<dbReference type="GO" id="GO:0004523">
    <property type="term" value="F:RNA-DNA hybrid ribonuclease activity"/>
    <property type="evidence" value="ECO:0007669"/>
    <property type="project" value="InterPro"/>
</dbReference>
<dbReference type="SUPFAM" id="SSF53098">
    <property type="entry name" value="Ribonuclease H-like"/>
    <property type="match status" value="1"/>
</dbReference>
<dbReference type="EMBL" id="CAMAPE010000061">
    <property type="protein sequence ID" value="CAH9113579.1"/>
    <property type="molecule type" value="Genomic_DNA"/>
</dbReference>
<comment type="caution">
    <text evidence="2">The sequence shown here is derived from an EMBL/GenBank/DDBJ whole genome shotgun (WGS) entry which is preliminary data.</text>
</comment>
<dbReference type="InterPro" id="IPR036397">
    <property type="entry name" value="RNaseH_sf"/>
</dbReference>
<feature type="domain" description="RNase H type-1" evidence="1">
    <location>
        <begin position="2"/>
        <end position="116"/>
    </location>
</feature>
<keyword evidence="3" id="KW-1185">Reference proteome</keyword>
<dbReference type="Pfam" id="PF13456">
    <property type="entry name" value="RVT_3"/>
    <property type="match status" value="1"/>
</dbReference>
<dbReference type="AlphaFoldDB" id="A0A9P0ZV42"/>
<dbReference type="InterPro" id="IPR044730">
    <property type="entry name" value="RNase_H-like_dom_plant"/>
</dbReference>
<proteinExistence type="predicted"/>
<dbReference type="InterPro" id="IPR053151">
    <property type="entry name" value="RNase_H-like"/>
</dbReference>
<dbReference type="Proteomes" id="UP001152484">
    <property type="component" value="Unassembled WGS sequence"/>
</dbReference>
<organism evidence="2 3">
    <name type="scientific">Cuscuta europaea</name>
    <name type="common">European dodder</name>
    <dbReference type="NCBI Taxonomy" id="41803"/>
    <lineage>
        <taxon>Eukaryota</taxon>
        <taxon>Viridiplantae</taxon>
        <taxon>Streptophyta</taxon>
        <taxon>Embryophyta</taxon>
        <taxon>Tracheophyta</taxon>
        <taxon>Spermatophyta</taxon>
        <taxon>Magnoliopsida</taxon>
        <taxon>eudicotyledons</taxon>
        <taxon>Gunneridae</taxon>
        <taxon>Pentapetalae</taxon>
        <taxon>asterids</taxon>
        <taxon>lamiids</taxon>
        <taxon>Solanales</taxon>
        <taxon>Convolvulaceae</taxon>
        <taxon>Cuscuteae</taxon>
        <taxon>Cuscuta</taxon>
        <taxon>Cuscuta subgen. Cuscuta</taxon>
    </lineage>
</organism>
<gene>
    <name evidence="2" type="ORF">CEURO_LOCUS20070</name>
</gene>
<dbReference type="PANTHER" id="PTHR47723:SF19">
    <property type="entry name" value="POLYNUCLEOTIDYL TRANSFERASE, RIBONUCLEASE H-LIKE SUPERFAMILY PROTEIN"/>
    <property type="match status" value="1"/>
</dbReference>
<accession>A0A9P0ZV42</accession>
<dbReference type="GO" id="GO:0003676">
    <property type="term" value="F:nucleic acid binding"/>
    <property type="evidence" value="ECO:0007669"/>
    <property type="project" value="InterPro"/>
</dbReference>
<reference evidence="2" key="1">
    <citation type="submission" date="2022-07" db="EMBL/GenBank/DDBJ databases">
        <authorList>
            <person name="Macas J."/>
            <person name="Novak P."/>
            <person name="Neumann P."/>
        </authorList>
    </citation>
    <scope>NUCLEOTIDE SEQUENCE</scope>
</reference>
<evidence type="ECO:0000313" key="2">
    <source>
        <dbReference type="EMBL" id="CAH9113579.1"/>
    </source>
</evidence>
<dbReference type="Gene3D" id="3.30.420.10">
    <property type="entry name" value="Ribonuclease H-like superfamily/Ribonuclease H"/>
    <property type="match status" value="1"/>
</dbReference>
<sequence length="156" mass="17804">MNTDAKYLNNYATGGAIMRNTEGKMIFAVSYPLLAASSLEAEIASVFYAIEWALNEGYLDFMVEMDAAVALRYITEGEVGRWRASFQENLLKANRKGVSFSHVLREGNWVAHFLSESSSAQINKFNMIWFLIFLVRPVKLIDLCDLFNILSFRYAY</sequence>
<evidence type="ECO:0000259" key="1">
    <source>
        <dbReference type="Pfam" id="PF13456"/>
    </source>
</evidence>
<name>A0A9P0ZV42_CUSEU</name>
<dbReference type="PANTHER" id="PTHR47723">
    <property type="entry name" value="OS05G0353850 PROTEIN"/>
    <property type="match status" value="1"/>
</dbReference>
<dbReference type="CDD" id="cd06222">
    <property type="entry name" value="RNase_H_like"/>
    <property type="match status" value="1"/>
</dbReference>
<dbReference type="InterPro" id="IPR012337">
    <property type="entry name" value="RNaseH-like_sf"/>
</dbReference>
<protein>
    <recommendedName>
        <fullName evidence="1">RNase H type-1 domain-containing protein</fullName>
    </recommendedName>
</protein>
<evidence type="ECO:0000313" key="3">
    <source>
        <dbReference type="Proteomes" id="UP001152484"/>
    </source>
</evidence>